<dbReference type="InterPro" id="IPR025341">
    <property type="entry name" value="DUF4247"/>
</dbReference>
<proteinExistence type="predicted"/>
<name>A0ABW3L366_9BACI</name>
<gene>
    <name evidence="1" type="ORF">ACFQ2J_07435</name>
</gene>
<dbReference type="RefSeq" id="WP_386058058.1">
    <property type="nucleotide sequence ID" value="NZ_JBHTKL010000001.1"/>
</dbReference>
<comment type="caution">
    <text evidence="1">The sequence shown here is derived from an EMBL/GenBank/DDBJ whole genome shotgun (WGS) entry which is preliminary data.</text>
</comment>
<sequence length="223" mass="24461">MKDLLGLLAAGVIVILIVFNAFGGDDASKGMSGAYEEATYGELPDEPSKSEITQSISQSSATNIESLIEENFPLLDKVRGENGLANVYMTREFEIPELTELISEKLEPDEISERVEGKQALIYPDQFIILKESTEEPDVVLIEVASDDFVRNNYAPGFFTGMLAYRILDDVLDVDDWHKKRRNQCKNGNCYGGYTMYGGSFRSGDSGGLRGYDSRGGGPGTGK</sequence>
<evidence type="ECO:0000313" key="1">
    <source>
        <dbReference type="EMBL" id="MFD1019029.1"/>
    </source>
</evidence>
<keyword evidence="2" id="KW-1185">Reference proteome</keyword>
<evidence type="ECO:0000313" key="2">
    <source>
        <dbReference type="Proteomes" id="UP001596990"/>
    </source>
</evidence>
<dbReference type="EMBL" id="JBHTKL010000001">
    <property type="protein sequence ID" value="MFD1019029.1"/>
    <property type="molecule type" value="Genomic_DNA"/>
</dbReference>
<dbReference type="Pfam" id="PF14042">
    <property type="entry name" value="DUF4247"/>
    <property type="match status" value="1"/>
</dbReference>
<reference evidence="2" key="1">
    <citation type="journal article" date="2019" name="Int. J. Syst. Evol. Microbiol.">
        <title>The Global Catalogue of Microorganisms (GCM) 10K type strain sequencing project: providing services to taxonomists for standard genome sequencing and annotation.</title>
        <authorList>
            <consortium name="The Broad Institute Genomics Platform"/>
            <consortium name="The Broad Institute Genome Sequencing Center for Infectious Disease"/>
            <person name="Wu L."/>
            <person name="Ma J."/>
        </authorList>
    </citation>
    <scope>NUCLEOTIDE SEQUENCE [LARGE SCALE GENOMIC DNA]</scope>
    <source>
        <strain evidence="2">CCUG 56607</strain>
    </source>
</reference>
<accession>A0ABW3L366</accession>
<protein>
    <submittedName>
        <fullName evidence="1">DUF4247 domain-containing protein</fullName>
    </submittedName>
</protein>
<organism evidence="1 2">
    <name type="scientific">Thalassobacillus hwangdonensis</name>
    <dbReference type="NCBI Taxonomy" id="546108"/>
    <lineage>
        <taxon>Bacteria</taxon>
        <taxon>Bacillati</taxon>
        <taxon>Bacillota</taxon>
        <taxon>Bacilli</taxon>
        <taxon>Bacillales</taxon>
        <taxon>Bacillaceae</taxon>
        <taxon>Thalassobacillus</taxon>
    </lineage>
</organism>
<dbReference type="Proteomes" id="UP001596990">
    <property type="component" value="Unassembled WGS sequence"/>
</dbReference>